<evidence type="ECO:0000256" key="1">
    <source>
        <dbReference type="SAM" id="MobiDB-lite"/>
    </source>
</evidence>
<feature type="compositionally biased region" description="Polar residues" evidence="1">
    <location>
        <begin position="1"/>
        <end position="20"/>
    </location>
</feature>
<reference evidence="2" key="1">
    <citation type="submission" date="2023-04" db="EMBL/GenBank/DDBJ databases">
        <title>Phytophthora lilii NBRC 32176.</title>
        <authorList>
            <person name="Ichikawa N."/>
            <person name="Sato H."/>
            <person name="Tonouchi N."/>
        </authorList>
    </citation>
    <scope>NUCLEOTIDE SEQUENCE</scope>
    <source>
        <strain evidence="2">NBRC 32176</strain>
    </source>
</reference>
<dbReference type="AlphaFoldDB" id="A0A9W7CSF9"/>
<keyword evidence="3" id="KW-1185">Reference proteome</keyword>
<protein>
    <submittedName>
        <fullName evidence="2">Unnamed protein product</fullName>
    </submittedName>
</protein>
<proteinExistence type="predicted"/>
<name>A0A9W7CSF9_9STRA</name>
<organism evidence="2 3">
    <name type="scientific">Phytophthora lilii</name>
    <dbReference type="NCBI Taxonomy" id="2077276"/>
    <lineage>
        <taxon>Eukaryota</taxon>
        <taxon>Sar</taxon>
        <taxon>Stramenopiles</taxon>
        <taxon>Oomycota</taxon>
        <taxon>Peronosporomycetes</taxon>
        <taxon>Peronosporales</taxon>
        <taxon>Peronosporaceae</taxon>
        <taxon>Phytophthora</taxon>
    </lineage>
</organism>
<dbReference type="EMBL" id="BSXW01001894">
    <property type="protein sequence ID" value="GMF39794.1"/>
    <property type="molecule type" value="Genomic_DNA"/>
</dbReference>
<evidence type="ECO:0000313" key="2">
    <source>
        <dbReference type="EMBL" id="GMF39794.1"/>
    </source>
</evidence>
<gene>
    <name evidence="2" type="ORF">Plil01_001638700</name>
</gene>
<sequence>MQVSKQYSDENQFTHSSFPGSQLLVPVDERPQRLHATKSSLNTFTNLAHTRIESRHALVIPGVSNGQHTYWLHPYAGSPYTTLPSNAQSTSSASTSRIHSCLTLLSRADGLLQGQTS</sequence>
<evidence type="ECO:0000313" key="3">
    <source>
        <dbReference type="Proteomes" id="UP001165083"/>
    </source>
</evidence>
<accession>A0A9W7CSF9</accession>
<comment type="caution">
    <text evidence="2">The sequence shown here is derived from an EMBL/GenBank/DDBJ whole genome shotgun (WGS) entry which is preliminary data.</text>
</comment>
<dbReference type="Proteomes" id="UP001165083">
    <property type="component" value="Unassembled WGS sequence"/>
</dbReference>
<feature type="region of interest" description="Disordered" evidence="1">
    <location>
        <begin position="1"/>
        <end position="24"/>
    </location>
</feature>